<organism evidence="3 4">
    <name type="scientific">Humisphaera borealis</name>
    <dbReference type="NCBI Taxonomy" id="2807512"/>
    <lineage>
        <taxon>Bacteria</taxon>
        <taxon>Pseudomonadati</taxon>
        <taxon>Planctomycetota</taxon>
        <taxon>Phycisphaerae</taxon>
        <taxon>Tepidisphaerales</taxon>
        <taxon>Tepidisphaeraceae</taxon>
        <taxon>Humisphaera</taxon>
    </lineage>
</organism>
<evidence type="ECO:0000313" key="4">
    <source>
        <dbReference type="Proteomes" id="UP000593765"/>
    </source>
</evidence>
<dbReference type="Pfam" id="PF03168">
    <property type="entry name" value="LEA_2"/>
    <property type="match status" value="1"/>
</dbReference>
<accession>A0A7M2WXI9</accession>
<dbReference type="RefSeq" id="WP_206292565.1">
    <property type="nucleotide sequence ID" value="NZ_CP063458.1"/>
</dbReference>
<name>A0A7M2WXI9_9BACT</name>
<sequence length="184" mass="19327">MSRLAILLFALLSGVGCNSAIPPTIELRSADVDEITTDELELQFNVKVTNPNAFALPVSAATYNLRLGGITVIEGEAKPTVTIPAEGSLPVAIPISIGFERLMMAEQALIESKGNVPYEMVGSLEFSAGPLKSLGQGVRVPLKLSGTLPLRDAVKNPLALLTSPAGRKFVDAVLGKGLGDFLSR</sequence>
<dbReference type="SUPFAM" id="SSF117070">
    <property type="entry name" value="LEA14-like"/>
    <property type="match status" value="1"/>
</dbReference>
<dbReference type="InterPro" id="IPR013990">
    <property type="entry name" value="WHy-dom"/>
</dbReference>
<evidence type="ECO:0000259" key="2">
    <source>
        <dbReference type="SMART" id="SM00769"/>
    </source>
</evidence>
<keyword evidence="1" id="KW-0732">Signal</keyword>
<dbReference type="InterPro" id="IPR004864">
    <property type="entry name" value="LEA_2"/>
</dbReference>
<gene>
    <name evidence="3" type="ORF">IPV69_25560</name>
</gene>
<keyword evidence="4" id="KW-1185">Reference proteome</keyword>
<feature type="domain" description="Water stress and hypersensitive response" evidence="2">
    <location>
        <begin position="25"/>
        <end position="149"/>
    </location>
</feature>
<evidence type="ECO:0000256" key="1">
    <source>
        <dbReference type="SAM" id="SignalP"/>
    </source>
</evidence>
<reference evidence="3 4" key="1">
    <citation type="submission" date="2020-10" db="EMBL/GenBank/DDBJ databases">
        <title>Wide distribution of Phycisphaera-like planctomycetes from WD2101 soil group in peatlands and genome analysis of the first cultivated representative.</title>
        <authorList>
            <person name="Dedysh S.N."/>
            <person name="Beletsky A.V."/>
            <person name="Ivanova A."/>
            <person name="Kulichevskaya I.S."/>
            <person name="Suzina N.E."/>
            <person name="Philippov D.A."/>
            <person name="Rakitin A.L."/>
            <person name="Mardanov A.V."/>
            <person name="Ravin N.V."/>
        </authorList>
    </citation>
    <scope>NUCLEOTIDE SEQUENCE [LARGE SCALE GENOMIC DNA]</scope>
    <source>
        <strain evidence="3 4">M1803</strain>
    </source>
</reference>
<dbReference type="Proteomes" id="UP000593765">
    <property type="component" value="Chromosome"/>
</dbReference>
<dbReference type="SMART" id="SM00769">
    <property type="entry name" value="WHy"/>
    <property type="match status" value="1"/>
</dbReference>
<feature type="chain" id="PRO_5034917567" evidence="1">
    <location>
        <begin position="21"/>
        <end position="184"/>
    </location>
</feature>
<protein>
    <submittedName>
        <fullName evidence="3">LEA type 2 family protein</fullName>
    </submittedName>
</protein>
<dbReference type="Gene3D" id="2.60.40.1820">
    <property type="match status" value="1"/>
</dbReference>
<evidence type="ECO:0000313" key="3">
    <source>
        <dbReference type="EMBL" id="QOV89521.1"/>
    </source>
</evidence>
<dbReference type="GO" id="GO:0009269">
    <property type="term" value="P:response to desiccation"/>
    <property type="evidence" value="ECO:0007669"/>
    <property type="project" value="InterPro"/>
</dbReference>
<dbReference type="AlphaFoldDB" id="A0A7M2WXI9"/>
<dbReference type="EMBL" id="CP063458">
    <property type="protein sequence ID" value="QOV89521.1"/>
    <property type="molecule type" value="Genomic_DNA"/>
</dbReference>
<proteinExistence type="predicted"/>
<feature type="signal peptide" evidence="1">
    <location>
        <begin position="1"/>
        <end position="20"/>
    </location>
</feature>
<dbReference type="KEGG" id="hbs:IPV69_25560"/>
<dbReference type="PROSITE" id="PS51257">
    <property type="entry name" value="PROKAR_LIPOPROTEIN"/>
    <property type="match status" value="1"/>
</dbReference>